<organism evidence="1">
    <name type="scientific">Arundo donax</name>
    <name type="common">Giant reed</name>
    <name type="synonym">Donax arundinaceus</name>
    <dbReference type="NCBI Taxonomy" id="35708"/>
    <lineage>
        <taxon>Eukaryota</taxon>
        <taxon>Viridiplantae</taxon>
        <taxon>Streptophyta</taxon>
        <taxon>Embryophyta</taxon>
        <taxon>Tracheophyta</taxon>
        <taxon>Spermatophyta</taxon>
        <taxon>Magnoliopsida</taxon>
        <taxon>Liliopsida</taxon>
        <taxon>Poales</taxon>
        <taxon>Poaceae</taxon>
        <taxon>PACMAD clade</taxon>
        <taxon>Arundinoideae</taxon>
        <taxon>Arundineae</taxon>
        <taxon>Arundo</taxon>
    </lineage>
</organism>
<name>A0A0A9U209_ARUDO</name>
<dbReference type="EMBL" id="GBRH01281217">
    <property type="protein sequence ID" value="JAD16678.1"/>
    <property type="molecule type" value="Transcribed_RNA"/>
</dbReference>
<sequence>MTFILLFDDIISTHFPGLGLLSTRNL</sequence>
<reference evidence="1" key="2">
    <citation type="journal article" date="2015" name="Data Brief">
        <title>Shoot transcriptome of the giant reed, Arundo donax.</title>
        <authorList>
            <person name="Barrero R.A."/>
            <person name="Guerrero F.D."/>
            <person name="Moolhuijzen P."/>
            <person name="Goolsby J.A."/>
            <person name="Tidwell J."/>
            <person name="Bellgard S.E."/>
            <person name="Bellgard M.I."/>
        </authorList>
    </citation>
    <scope>NUCLEOTIDE SEQUENCE</scope>
    <source>
        <tissue evidence="1">Shoot tissue taken approximately 20 cm above the soil surface</tissue>
    </source>
</reference>
<reference evidence="1" key="1">
    <citation type="submission" date="2014-09" db="EMBL/GenBank/DDBJ databases">
        <authorList>
            <person name="Magalhaes I.L.F."/>
            <person name="Oliveira U."/>
            <person name="Santos F.R."/>
            <person name="Vidigal T.H.D.A."/>
            <person name="Brescovit A.D."/>
            <person name="Santos A.J."/>
        </authorList>
    </citation>
    <scope>NUCLEOTIDE SEQUENCE</scope>
    <source>
        <tissue evidence="1">Shoot tissue taken approximately 20 cm above the soil surface</tissue>
    </source>
</reference>
<proteinExistence type="predicted"/>
<evidence type="ECO:0000313" key="1">
    <source>
        <dbReference type="EMBL" id="JAD16678.1"/>
    </source>
</evidence>
<protein>
    <submittedName>
        <fullName evidence="1">Uncharacterized protein</fullName>
    </submittedName>
</protein>
<dbReference type="AlphaFoldDB" id="A0A0A9U209"/>
<accession>A0A0A9U209</accession>